<dbReference type="SUPFAM" id="SSF51905">
    <property type="entry name" value="FAD/NAD(P)-binding domain"/>
    <property type="match status" value="1"/>
</dbReference>
<evidence type="ECO:0000313" key="19">
    <source>
        <dbReference type="EMBL" id="NWI49954.1"/>
    </source>
</evidence>
<keyword evidence="7" id="KW-0732">Signal</keyword>
<evidence type="ECO:0000256" key="15">
    <source>
        <dbReference type="ARBA" id="ARBA00038979"/>
    </source>
</evidence>
<evidence type="ECO:0000256" key="5">
    <source>
        <dbReference type="ARBA" id="ARBA00005855"/>
    </source>
</evidence>
<evidence type="ECO:0000256" key="1">
    <source>
        <dbReference type="ARBA" id="ARBA00001911"/>
    </source>
</evidence>
<feature type="non-terminal residue" evidence="19">
    <location>
        <position position="1"/>
    </location>
</feature>
<evidence type="ECO:0000256" key="3">
    <source>
        <dbReference type="ARBA" id="ARBA00001974"/>
    </source>
</evidence>
<keyword evidence="20" id="KW-1185">Reference proteome</keyword>
<comment type="cofactor">
    <cofactor evidence="3">
        <name>FAD</name>
        <dbReference type="ChEBI" id="CHEBI:57692"/>
    </cofactor>
</comment>
<dbReference type="Proteomes" id="UP000642973">
    <property type="component" value="Unassembled WGS sequence"/>
</dbReference>
<comment type="cofactor">
    <cofactor evidence="1">
        <name>NAD(+)</name>
        <dbReference type="ChEBI" id="CHEBI:57540"/>
    </cofactor>
</comment>
<evidence type="ECO:0000313" key="20">
    <source>
        <dbReference type="Proteomes" id="UP000642973"/>
    </source>
</evidence>
<evidence type="ECO:0000256" key="10">
    <source>
        <dbReference type="ARBA" id="ARBA00022857"/>
    </source>
</evidence>
<comment type="similarity">
    <text evidence="5">Belongs to the carotenoid/retinoid oxidoreductase family. CrtISO subfamily.</text>
</comment>
<dbReference type="InterPro" id="IPR052206">
    <property type="entry name" value="Retinol_saturase"/>
</dbReference>
<dbReference type="GO" id="GO:0005789">
    <property type="term" value="C:endoplasmic reticulum membrane"/>
    <property type="evidence" value="ECO:0007669"/>
    <property type="project" value="UniProtKB-SubCell"/>
</dbReference>
<comment type="cofactor">
    <cofactor evidence="2">
        <name>NADP(+)</name>
        <dbReference type="ChEBI" id="CHEBI:58349"/>
    </cofactor>
</comment>
<keyword evidence="13" id="KW-0443">Lipid metabolism</keyword>
<comment type="caution">
    <text evidence="19">The sequence shown here is derived from an EMBL/GenBank/DDBJ whole genome shotgun (WGS) entry which is preliminary data.</text>
</comment>
<evidence type="ECO:0000256" key="2">
    <source>
        <dbReference type="ARBA" id="ARBA00001937"/>
    </source>
</evidence>
<dbReference type="InterPro" id="IPR036188">
    <property type="entry name" value="FAD/NAD-bd_sf"/>
</dbReference>
<comment type="subcellular location">
    <subcellularLocation>
        <location evidence="4">Endoplasmic reticulum membrane</location>
        <topology evidence="4">Peripheral membrane protein</topology>
    </subcellularLocation>
</comment>
<keyword evidence="12" id="KW-0520">NAD</keyword>
<dbReference type="AlphaFoldDB" id="A0A851C0J0"/>
<feature type="non-terminal residue" evidence="19">
    <location>
        <position position="493"/>
    </location>
</feature>
<gene>
    <name evidence="19" type="primary">Retsat_0</name>
    <name evidence="19" type="ORF">CALVIR_R11379</name>
</gene>
<keyword evidence="6" id="KW-0285">Flavoprotein</keyword>
<keyword evidence="10" id="KW-0521">NADP</keyword>
<evidence type="ECO:0000256" key="16">
    <source>
        <dbReference type="ARBA" id="ARBA00041141"/>
    </source>
</evidence>
<evidence type="ECO:0000259" key="18">
    <source>
        <dbReference type="Pfam" id="PF01593"/>
    </source>
</evidence>
<protein>
    <recommendedName>
        <fullName evidence="16">All-trans-retinol 13,14-reductase</fullName>
        <ecNumber evidence="15">1.3.99.23</ecNumber>
    </recommendedName>
</protein>
<dbReference type="PANTHER" id="PTHR46091:SF1">
    <property type="entry name" value="ALL-TRANS-RETINOL 13,14-REDUCTASE"/>
    <property type="match status" value="1"/>
</dbReference>
<keyword evidence="8" id="KW-0256">Endoplasmic reticulum</keyword>
<evidence type="ECO:0000256" key="11">
    <source>
        <dbReference type="ARBA" id="ARBA00023002"/>
    </source>
</evidence>
<keyword evidence="9" id="KW-0274">FAD</keyword>
<dbReference type="Pfam" id="PF01593">
    <property type="entry name" value="Amino_oxidase"/>
    <property type="match status" value="1"/>
</dbReference>
<comment type="catalytic activity">
    <reaction evidence="17">
        <text>all-trans-13,14-dihydroretinol + A = all-trans-retinol + AH2</text>
        <dbReference type="Rhea" id="RHEA:19193"/>
        <dbReference type="ChEBI" id="CHEBI:13193"/>
        <dbReference type="ChEBI" id="CHEBI:17336"/>
        <dbReference type="ChEBI" id="CHEBI:17499"/>
        <dbReference type="ChEBI" id="CHEBI:52075"/>
        <dbReference type="EC" id="1.3.99.23"/>
    </reaction>
</comment>
<dbReference type="EC" id="1.3.99.23" evidence="15"/>
<dbReference type="EMBL" id="WEIV01003263">
    <property type="protein sequence ID" value="NWI49954.1"/>
    <property type="molecule type" value="Genomic_DNA"/>
</dbReference>
<dbReference type="PANTHER" id="PTHR46091">
    <property type="entry name" value="BLR7054 PROTEIN"/>
    <property type="match status" value="1"/>
</dbReference>
<evidence type="ECO:0000256" key="8">
    <source>
        <dbReference type="ARBA" id="ARBA00022824"/>
    </source>
</evidence>
<evidence type="ECO:0000256" key="6">
    <source>
        <dbReference type="ARBA" id="ARBA00022630"/>
    </source>
</evidence>
<dbReference type="Gene3D" id="3.50.50.60">
    <property type="entry name" value="FAD/NAD(P)-binding domain"/>
    <property type="match status" value="1"/>
</dbReference>
<accession>A0A851C0J0</accession>
<keyword evidence="14" id="KW-0472">Membrane</keyword>
<dbReference type="GO" id="GO:0051786">
    <property type="term" value="F:all-trans-retinol 13,14-reductase activity"/>
    <property type="evidence" value="ECO:0007669"/>
    <property type="project" value="UniProtKB-EC"/>
</dbReference>
<proteinExistence type="inferred from homology"/>
<organism evidence="19 20">
    <name type="scientific">Calyptomena viridis</name>
    <name type="common">Lesser green broadbill</name>
    <dbReference type="NCBI Taxonomy" id="135972"/>
    <lineage>
        <taxon>Eukaryota</taxon>
        <taxon>Metazoa</taxon>
        <taxon>Chordata</taxon>
        <taxon>Craniata</taxon>
        <taxon>Vertebrata</taxon>
        <taxon>Euteleostomi</taxon>
        <taxon>Archelosauria</taxon>
        <taxon>Archosauria</taxon>
        <taxon>Dinosauria</taxon>
        <taxon>Saurischia</taxon>
        <taxon>Theropoda</taxon>
        <taxon>Coelurosauria</taxon>
        <taxon>Aves</taxon>
        <taxon>Neognathae</taxon>
        <taxon>Neoaves</taxon>
        <taxon>Telluraves</taxon>
        <taxon>Australaves</taxon>
        <taxon>Passeriformes</taxon>
        <taxon>Eurylaimidae</taxon>
        <taxon>Calyptomena</taxon>
    </lineage>
</organism>
<evidence type="ECO:0000256" key="13">
    <source>
        <dbReference type="ARBA" id="ARBA00023098"/>
    </source>
</evidence>
<evidence type="ECO:0000256" key="17">
    <source>
        <dbReference type="ARBA" id="ARBA00048815"/>
    </source>
</evidence>
<evidence type="ECO:0000256" key="9">
    <source>
        <dbReference type="ARBA" id="ARBA00022827"/>
    </source>
</evidence>
<evidence type="ECO:0000256" key="4">
    <source>
        <dbReference type="ARBA" id="ARBA00004406"/>
    </source>
</evidence>
<name>A0A851C0J0_CALVR</name>
<feature type="domain" description="Amine oxidase" evidence="18">
    <location>
        <begin position="123"/>
        <end position="470"/>
    </location>
</feature>
<evidence type="ECO:0000256" key="7">
    <source>
        <dbReference type="ARBA" id="ARBA00022729"/>
    </source>
</evidence>
<evidence type="ECO:0000256" key="12">
    <source>
        <dbReference type="ARBA" id="ARBA00023027"/>
    </source>
</evidence>
<dbReference type="InterPro" id="IPR002937">
    <property type="entry name" value="Amino_oxidase"/>
</dbReference>
<keyword evidence="11" id="KW-0560">Oxidoreductase</keyword>
<evidence type="ECO:0000256" key="14">
    <source>
        <dbReference type="ARBA" id="ARBA00023136"/>
    </source>
</evidence>
<reference evidence="19" key="1">
    <citation type="submission" date="2019-10" db="EMBL/GenBank/DDBJ databases">
        <title>Bird 10,000 Genomes (B10K) Project - Family phase.</title>
        <authorList>
            <person name="Zhang G."/>
        </authorList>
    </citation>
    <scope>NUCLEOTIDE SEQUENCE</scope>
    <source>
        <strain evidence="19">B10K-DU-002-55</strain>
        <tissue evidence="19">Muscle</tissue>
    </source>
</reference>
<sequence>GIHYVGDMDENSMMRFLVDQLTDGQLEWARLPSVYDVVILGDPQGNGKTYYIHAGNQEYFQRLKEQFPGEVVAIDEFRRLVKSSARGIVLISVLKMLPRFLVGLLCRSRLLPLFFSFSRLASRSLKEVVESLTPNPELRAVLSYLFPTYGVTPSRASFSMHSILVNHFLRGAWYPKGGPGEIAFHTISVIRKAGGHVLGKAPVERILLDPQGRACGVSVKKGQDLVNIFAPMVISDAGIFNTYKKLLPPEARALPEIQSQLRLVTHGLGCFTVFVGLNGSREELGVEPTNYFLYSGTNLDETMKHYLTSSREEAAKNMPFLFVTSPSSKDPTWEMRHPGKSTLAIVTFARYEWFEEWKDKQVHKRGDDYEDLKKTFVDTIMESVTKLYPRIEGKIGYLSGGTPLTNQHYIASPRGEMYGIDHGIPRLHAEVMAAVRADTAVPNLYLTGQDLCLGGFMGALQGAIICASTILKRNLYADVVMLKKRLEATSGKK</sequence>